<dbReference type="GO" id="GO:0004197">
    <property type="term" value="F:cysteine-type endopeptidase activity"/>
    <property type="evidence" value="ECO:0007669"/>
    <property type="project" value="InterPro"/>
</dbReference>
<dbReference type="GO" id="GO:0006508">
    <property type="term" value="P:proteolysis"/>
    <property type="evidence" value="ECO:0007669"/>
    <property type="project" value="InterPro"/>
</dbReference>
<evidence type="ECO:0000313" key="4">
    <source>
        <dbReference type="Proteomes" id="UP001063166"/>
    </source>
</evidence>
<evidence type="ECO:0000256" key="1">
    <source>
        <dbReference type="ARBA" id="ARBA00009005"/>
    </source>
</evidence>
<dbReference type="PANTHER" id="PTHR48104:SF30">
    <property type="entry name" value="METACASPASE-1"/>
    <property type="match status" value="1"/>
</dbReference>
<comment type="similarity">
    <text evidence="1">Belongs to the peptidase C14B family.</text>
</comment>
<dbReference type="GO" id="GO:0005737">
    <property type="term" value="C:cytoplasm"/>
    <property type="evidence" value="ECO:0007669"/>
    <property type="project" value="TreeGrafter"/>
</dbReference>
<dbReference type="EMBL" id="BRPK01000004">
    <property type="protein sequence ID" value="GLB37671.1"/>
    <property type="molecule type" value="Genomic_DNA"/>
</dbReference>
<dbReference type="PANTHER" id="PTHR48104">
    <property type="entry name" value="METACASPASE-4"/>
    <property type="match status" value="1"/>
</dbReference>
<gene>
    <name evidence="3" type="ORF">LshimejAT787_0407220</name>
</gene>
<evidence type="ECO:0000313" key="3">
    <source>
        <dbReference type="EMBL" id="GLB37671.1"/>
    </source>
</evidence>
<dbReference type="OrthoDB" id="3223806at2759"/>
<accession>A0A9P3PL35</accession>
<protein>
    <submittedName>
        <fullName evidence="3">Caspase domain containing protein</fullName>
    </submittedName>
</protein>
<dbReference type="Proteomes" id="UP001063166">
    <property type="component" value="Unassembled WGS sequence"/>
</dbReference>
<organism evidence="3 4">
    <name type="scientific">Lyophyllum shimeji</name>
    <name type="common">Hon-shimeji</name>
    <name type="synonym">Tricholoma shimeji</name>
    <dbReference type="NCBI Taxonomy" id="47721"/>
    <lineage>
        <taxon>Eukaryota</taxon>
        <taxon>Fungi</taxon>
        <taxon>Dikarya</taxon>
        <taxon>Basidiomycota</taxon>
        <taxon>Agaricomycotina</taxon>
        <taxon>Agaricomycetes</taxon>
        <taxon>Agaricomycetidae</taxon>
        <taxon>Agaricales</taxon>
        <taxon>Tricholomatineae</taxon>
        <taxon>Lyophyllaceae</taxon>
        <taxon>Lyophyllum</taxon>
    </lineage>
</organism>
<proteinExistence type="inferred from homology"/>
<feature type="domain" description="Peptidase C14 caspase" evidence="2">
    <location>
        <begin position="34"/>
        <end position="292"/>
    </location>
</feature>
<sequence length="673" mass="74253">MGRVLEFVQDSGPCPLPSLPWAYLRLFLMPARLFALIIGIDHYKSGAIWDLNSCVEDAKRIRRFLIDDLNVPRDQICLLLNRQATKEAIEDNFMTHLVNNTAISHGDAIVIYFAGHGSVIPAPNGWFQGDASSVTGSVEVLCPYDHDTKQLGGRVAGISDRSMHALILELKQAKGDNITLITDCCFSPVKSRPNTLDRCITRWTPTVKAKPDDLYAGLWPGARGKPHTTGSAFYATASSSHILLAACKPGEKAVEGKSGGRFTHALLEAAAEVSLHRTSYSLLFDRLLQKMGSDDQRAMCLGSHKDRIVFGAIPFVVDARYVPVVLGDETRPRLEVGRIQGIVEGSEFTLHLHNYRASRNPSIATVVACEVHPTWCFGRVKSSVEALPKTCWAQITRWNNRRPFRVRLRVSLKSLCRTWELRRSLSTKAGRPPPRGGLNVIRVKNAAQADISLTVGLRNVAVETHDDEVTMNPHRIVTIGCRDPLDVINDAARFYLHLHRRNPESPLADFVSMELFRLEPASWTRIGRNLLQDGKATIAYEKGAVFTVILHNTSDVDLWPYLFYMDPTSFAITKIHDPGLSSATPPLPAHADLVIGSGQPGSEALSFALGDRTGLDFKFLKLFLAPKPIPSGMIEQGQVLDTLPISEAGADASPSSYENVWDTLTACVQLIRC</sequence>
<evidence type="ECO:0000259" key="2">
    <source>
        <dbReference type="Pfam" id="PF00656"/>
    </source>
</evidence>
<reference evidence="3" key="1">
    <citation type="submission" date="2022-07" db="EMBL/GenBank/DDBJ databases">
        <title>The genome of Lyophyllum shimeji provides insight into the initial evolution of ectomycorrhizal fungal genome.</title>
        <authorList>
            <person name="Kobayashi Y."/>
            <person name="Shibata T."/>
            <person name="Hirakawa H."/>
            <person name="Shigenobu S."/>
            <person name="Nishiyama T."/>
            <person name="Yamada A."/>
            <person name="Hasebe M."/>
            <person name="Kawaguchi M."/>
        </authorList>
    </citation>
    <scope>NUCLEOTIDE SEQUENCE</scope>
    <source>
        <strain evidence="3">AT787</strain>
    </source>
</reference>
<dbReference type="AlphaFoldDB" id="A0A9P3PL35"/>
<dbReference type="InterPro" id="IPR050452">
    <property type="entry name" value="Metacaspase"/>
</dbReference>
<name>A0A9P3PL35_LYOSH</name>
<dbReference type="Pfam" id="PF00656">
    <property type="entry name" value="Peptidase_C14"/>
    <property type="match status" value="1"/>
</dbReference>
<keyword evidence="4" id="KW-1185">Reference proteome</keyword>
<comment type="caution">
    <text evidence="3">The sequence shown here is derived from an EMBL/GenBank/DDBJ whole genome shotgun (WGS) entry which is preliminary data.</text>
</comment>
<dbReference type="InterPro" id="IPR011600">
    <property type="entry name" value="Pept_C14_caspase"/>
</dbReference>
<dbReference type="Gene3D" id="3.40.50.1460">
    <property type="match status" value="1"/>
</dbReference>